<evidence type="ECO:0000256" key="17">
    <source>
        <dbReference type="ARBA" id="ARBA00022842"/>
    </source>
</evidence>
<keyword evidence="14" id="KW-0227">DNA damage</keyword>
<dbReference type="PROSITE" id="PS00108">
    <property type="entry name" value="PROTEIN_KINASE_ST"/>
    <property type="match status" value="1"/>
</dbReference>
<evidence type="ECO:0000256" key="8">
    <source>
        <dbReference type="ARBA" id="ARBA00022527"/>
    </source>
</evidence>
<sequence>MSSEELHHLDYLNENELMEMDTFIHRIDSTEVIYQPRRKRAKLIGKYLMGDLLGEGSYGKVKEMLDSETLCRRAVKILKKKKLRRIPNGEANVKKEIQLLRRLQHKNVIQLVDVLYNEEKQKMYMVMEYCVCGMQEMLDSVPEKRFPVFQAHGYFCQLLDGLEYLHSQGIVHKDIKPGNLLLTTDGALKISDLGVAEALHPFAESDTCCTSQGSPAFQPPEIANGLDTFSGFKVDIWSAGVTLYNITTSLYPFEGDNIYKLFENIGKGDYVIPEECGPLLSDLLRGMLEYDPVKRFSIQNIRQHNWVRKKHPPSEPPVPIPASAESRDPWRSMTVVPYLEDLHGYTEDDDDELYDGEDEIIYTQDFTVPGQMAELDEDEGDVDHSPEVSKPVCLNGTEGKAKAERRSSSSSNPSRKGVSTTSKIRKLSACKQQ</sequence>
<dbReference type="PROSITE" id="PS00107">
    <property type="entry name" value="PROTEIN_KINASE_ATP"/>
    <property type="match status" value="1"/>
</dbReference>
<evidence type="ECO:0000256" key="23">
    <source>
        <dbReference type="ARBA" id="ARBA00068788"/>
    </source>
</evidence>
<feature type="compositionally biased region" description="Basic residues" evidence="26">
    <location>
        <begin position="423"/>
        <end position="433"/>
    </location>
</feature>
<dbReference type="GO" id="GO:0046872">
    <property type="term" value="F:metal ion binding"/>
    <property type="evidence" value="ECO:0007669"/>
    <property type="project" value="UniProtKB-KW"/>
</dbReference>
<dbReference type="Pfam" id="PF00069">
    <property type="entry name" value="Pkinase"/>
    <property type="match status" value="1"/>
</dbReference>
<dbReference type="GO" id="GO:0042593">
    <property type="term" value="P:glucose homeostasis"/>
    <property type="evidence" value="ECO:0007669"/>
    <property type="project" value="InterPro"/>
</dbReference>
<evidence type="ECO:0000256" key="22">
    <source>
        <dbReference type="ARBA" id="ARBA00048679"/>
    </source>
</evidence>
<dbReference type="GO" id="GO:0035556">
    <property type="term" value="P:intracellular signal transduction"/>
    <property type="evidence" value="ECO:0007669"/>
    <property type="project" value="TreeGrafter"/>
</dbReference>
<accession>A0A8C5GQX2</accession>
<reference evidence="28" key="1">
    <citation type="submission" date="2025-05" db="UniProtKB">
        <authorList>
            <consortium name="Ensembl"/>
        </authorList>
    </citation>
    <scope>IDENTIFICATION</scope>
</reference>
<dbReference type="CDD" id="cd14119">
    <property type="entry name" value="STKc_LKB1"/>
    <property type="match status" value="1"/>
</dbReference>
<feature type="binding site" evidence="24">
    <location>
        <position position="76"/>
    </location>
    <ligand>
        <name>ATP</name>
        <dbReference type="ChEBI" id="CHEBI:30616"/>
    </ligand>
</feature>
<dbReference type="SUPFAM" id="SSF56112">
    <property type="entry name" value="Protein kinase-like (PK-like)"/>
    <property type="match status" value="1"/>
</dbReference>
<dbReference type="InterPro" id="IPR039154">
    <property type="entry name" value="LKB1_c"/>
</dbReference>
<evidence type="ECO:0000256" key="15">
    <source>
        <dbReference type="ARBA" id="ARBA00022777"/>
    </source>
</evidence>
<dbReference type="FunFam" id="3.30.200.20:FF:000235">
    <property type="entry name" value="serine/threonine-protein kinase STK11"/>
    <property type="match status" value="1"/>
</dbReference>
<evidence type="ECO:0000256" key="3">
    <source>
        <dbReference type="ARBA" id="ARBA00004123"/>
    </source>
</evidence>
<feature type="domain" description="Protein kinase" evidence="27">
    <location>
        <begin position="47"/>
        <end position="307"/>
    </location>
</feature>
<evidence type="ECO:0000256" key="11">
    <source>
        <dbReference type="ARBA" id="ARBA00022703"/>
    </source>
</evidence>
<evidence type="ECO:0000256" key="6">
    <source>
        <dbReference type="ARBA" id="ARBA00012513"/>
    </source>
</evidence>
<keyword evidence="15" id="KW-0418">Kinase</keyword>
<keyword evidence="12" id="KW-0479">Metal-binding</keyword>
<evidence type="ECO:0000256" key="12">
    <source>
        <dbReference type="ARBA" id="ARBA00022723"/>
    </source>
</evidence>
<dbReference type="GO" id="GO:0004674">
    <property type="term" value="F:protein serine/threonine kinase activity"/>
    <property type="evidence" value="ECO:0007669"/>
    <property type="project" value="UniProtKB-KW"/>
</dbReference>
<evidence type="ECO:0000256" key="7">
    <source>
        <dbReference type="ARBA" id="ARBA00022490"/>
    </source>
</evidence>
<evidence type="ECO:0000256" key="1">
    <source>
        <dbReference type="ARBA" id="ARBA00001936"/>
    </source>
</evidence>
<keyword evidence="18" id="KW-0464">Manganese</keyword>
<comment type="similarity">
    <text evidence="5">Belongs to the protein kinase superfamily. CAMK Ser/Thr protein kinase family. LKB1 subfamily.</text>
</comment>
<dbReference type="Ensembl" id="ENSGWIT00000047898.1">
    <property type="protein sequence ID" value="ENSGWIP00000044178.1"/>
    <property type="gene ID" value="ENSGWIG00000021997.1"/>
</dbReference>
<keyword evidence="16 24" id="KW-0067">ATP-binding</keyword>
<dbReference type="PANTHER" id="PTHR24346:SF94">
    <property type="entry name" value="NON-SPECIFIC SERINE_THREONINE PROTEIN KINASE"/>
    <property type="match status" value="1"/>
</dbReference>
<protein>
    <recommendedName>
        <fullName evidence="23">Serine/threonine-protein kinase STK11</fullName>
        <ecNumber evidence="6">2.7.11.1</ecNumber>
    </recommendedName>
</protein>
<dbReference type="Proteomes" id="UP000694680">
    <property type="component" value="Unassembled WGS sequence"/>
</dbReference>
<keyword evidence="19" id="KW-0539">Nucleus</keyword>
<dbReference type="Gene3D" id="3.30.200.20">
    <property type="entry name" value="Phosphorylase Kinase, domain 1"/>
    <property type="match status" value="1"/>
</dbReference>
<keyword evidence="8 25" id="KW-0723">Serine/threonine-protein kinase</keyword>
<dbReference type="GO" id="GO:0030295">
    <property type="term" value="F:protein kinase activator activity"/>
    <property type="evidence" value="ECO:0007669"/>
    <property type="project" value="InterPro"/>
</dbReference>
<comment type="cofactor">
    <cofactor evidence="1">
        <name>Mn(2+)</name>
        <dbReference type="ChEBI" id="CHEBI:29035"/>
    </cofactor>
</comment>
<evidence type="ECO:0000313" key="29">
    <source>
        <dbReference type="Ensembl" id="ENSGWIP00000044178.1"/>
    </source>
</evidence>
<dbReference type="EC" id="2.7.11.1" evidence="6"/>
<evidence type="ECO:0000256" key="24">
    <source>
        <dbReference type="PROSITE-ProRule" id="PRU10141"/>
    </source>
</evidence>
<evidence type="ECO:0000313" key="30">
    <source>
        <dbReference type="Proteomes" id="UP000694680"/>
    </source>
</evidence>
<evidence type="ECO:0000256" key="5">
    <source>
        <dbReference type="ARBA" id="ARBA00009985"/>
    </source>
</evidence>
<dbReference type="PANTHER" id="PTHR24346">
    <property type="entry name" value="MAP/MICROTUBULE AFFINITY-REGULATING KINASE"/>
    <property type="match status" value="1"/>
</dbReference>
<proteinExistence type="inferred from homology"/>
<keyword evidence="9" id="KW-0597">Phosphoprotein</keyword>
<comment type="catalytic activity">
    <reaction evidence="21">
        <text>L-threonyl-[protein] + ATP = O-phospho-L-threonyl-[protein] + ADP + H(+)</text>
        <dbReference type="Rhea" id="RHEA:46608"/>
        <dbReference type="Rhea" id="RHEA-COMP:11060"/>
        <dbReference type="Rhea" id="RHEA-COMP:11605"/>
        <dbReference type="ChEBI" id="CHEBI:15378"/>
        <dbReference type="ChEBI" id="CHEBI:30013"/>
        <dbReference type="ChEBI" id="CHEBI:30616"/>
        <dbReference type="ChEBI" id="CHEBI:61977"/>
        <dbReference type="ChEBI" id="CHEBI:456216"/>
        <dbReference type="EC" id="2.7.11.1"/>
    </reaction>
</comment>
<evidence type="ECO:0000256" key="16">
    <source>
        <dbReference type="ARBA" id="ARBA00022840"/>
    </source>
</evidence>
<dbReference type="GO" id="GO:0006974">
    <property type="term" value="P:DNA damage response"/>
    <property type="evidence" value="ECO:0007669"/>
    <property type="project" value="UniProtKB-KW"/>
</dbReference>
<dbReference type="InterPro" id="IPR011009">
    <property type="entry name" value="Kinase-like_dom_sf"/>
</dbReference>
<dbReference type="RefSeq" id="XP_028297704.1">
    <property type="nucleotide sequence ID" value="XM_028441903.1"/>
</dbReference>
<comment type="cofactor">
    <cofactor evidence="2">
        <name>Mg(2+)</name>
        <dbReference type="ChEBI" id="CHEBI:18420"/>
    </cofactor>
</comment>
<dbReference type="GO" id="GO:0005524">
    <property type="term" value="F:ATP binding"/>
    <property type="evidence" value="ECO:0007669"/>
    <property type="project" value="UniProtKB-UniRule"/>
</dbReference>
<dbReference type="GO" id="GO:0005737">
    <property type="term" value="C:cytoplasm"/>
    <property type="evidence" value="ECO:0007669"/>
    <property type="project" value="UniProtKB-SubCell"/>
</dbReference>
<evidence type="ECO:0000256" key="21">
    <source>
        <dbReference type="ARBA" id="ARBA00047899"/>
    </source>
</evidence>
<keyword evidence="30" id="KW-1185">Reference proteome</keyword>
<evidence type="ECO:0000256" key="26">
    <source>
        <dbReference type="SAM" id="MobiDB-lite"/>
    </source>
</evidence>
<evidence type="ECO:0000256" key="2">
    <source>
        <dbReference type="ARBA" id="ARBA00001946"/>
    </source>
</evidence>
<feature type="region of interest" description="Disordered" evidence="26">
    <location>
        <begin position="376"/>
        <end position="433"/>
    </location>
</feature>
<evidence type="ECO:0000313" key="28">
    <source>
        <dbReference type="Ensembl" id="ENSGWIP00000034095.1"/>
    </source>
</evidence>
<dbReference type="SMART" id="SM00220">
    <property type="entry name" value="S_TKc"/>
    <property type="match status" value="1"/>
</dbReference>
<evidence type="ECO:0000256" key="13">
    <source>
        <dbReference type="ARBA" id="ARBA00022741"/>
    </source>
</evidence>
<dbReference type="GO" id="GO:0005634">
    <property type="term" value="C:nucleus"/>
    <property type="evidence" value="ECO:0007669"/>
    <property type="project" value="UniProtKB-SubCell"/>
</dbReference>
<evidence type="ECO:0000256" key="10">
    <source>
        <dbReference type="ARBA" id="ARBA00022679"/>
    </source>
</evidence>
<evidence type="ECO:0000256" key="9">
    <source>
        <dbReference type="ARBA" id="ARBA00022553"/>
    </source>
</evidence>
<evidence type="ECO:0000256" key="18">
    <source>
        <dbReference type="ARBA" id="ARBA00023211"/>
    </source>
</evidence>
<keyword evidence="17" id="KW-0460">Magnesium</keyword>
<evidence type="ECO:0000256" key="4">
    <source>
        <dbReference type="ARBA" id="ARBA00004496"/>
    </source>
</evidence>
<dbReference type="OrthoDB" id="68483at2759"/>
<dbReference type="Gene3D" id="1.10.510.10">
    <property type="entry name" value="Transferase(Phosphotransferase) domain 1"/>
    <property type="match status" value="1"/>
</dbReference>
<evidence type="ECO:0000256" key="19">
    <source>
        <dbReference type="ARBA" id="ARBA00023242"/>
    </source>
</evidence>
<evidence type="ECO:0000256" key="25">
    <source>
        <dbReference type="RuleBase" id="RU000304"/>
    </source>
</evidence>
<dbReference type="FunFam" id="1.10.510.10:FF:000245">
    <property type="entry name" value="serine/threonine-protein kinase STK11"/>
    <property type="match status" value="1"/>
</dbReference>
<dbReference type="GO" id="GO:0006915">
    <property type="term" value="P:apoptotic process"/>
    <property type="evidence" value="ECO:0007669"/>
    <property type="project" value="UniProtKB-KW"/>
</dbReference>
<dbReference type="InterPro" id="IPR008271">
    <property type="entry name" value="Ser/Thr_kinase_AS"/>
</dbReference>
<organism evidence="28 30">
    <name type="scientific">Gouania willdenowi</name>
    <name type="common">Blunt-snouted clingfish</name>
    <name type="synonym">Lepadogaster willdenowi</name>
    <dbReference type="NCBI Taxonomy" id="441366"/>
    <lineage>
        <taxon>Eukaryota</taxon>
        <taxon>Metazoa</taxon>
        <taxon>Chordata</taxon>
        <taxon>Craniata</taxon>
        <taxon>Vertebrata</taxon>
        <taxon>Euteleostomi</taxon>
        <taxon>Actinopterygii</taxon>
        <taxon>Neopterygii</taxon>
        <taxon>Teleostei</taxon>
        <taxon>Neoteleostei</taxon>
        <taxon>Acanthomorphata</taxon>
        <taxon>Ovalentaria</taxon>
        <taxon>Blenniimorphae</taxon>
        <taxon>Blenniiformes</taxon>
        <taxon>Gobiesocoidei</taxon>
        <taxon>Gobiesocidae</taxon>
        <taxon>Gobiesocinae</taxon>
        <taxon>Gouania</taxon>
    </lineage>
</organism>
<evidence type="ECO:0000259" key="27">
    <source>
        <dbReference type="PROSITE" id="PS50011"/>
    </source>
</evidence>
<dbReference type="InterPro" id="IPR000719">
    <property type="entry name" value="Prot_kinase_dom"/>
</dbReference>
<dbReference type="GO" id="GO:0030010">
    <property type="term" value="P:establishment of cell polarity"/>
    <property type="evidence" value="ECO:0007669"/>
    <property type="project" value="InterPro"/>
</dbReference>
<dbReference type="GeneID" id="114459743"/>
<keyword evidence="13 24" id="KW-0547">Nucleotide-binding</keyword>
<keyword evidence="20" id="KW-0131">Cell cycle</keyword>
<dbReference type="GO" id="GO:0001558">
    <property type="term" value="P:regulation of cell growth"/>
    <property type="evidence" value="ECO:0007669"/>
    <property type="project" value="InterPro"/>
</dbReference>
<name>A0A8C5GQX2_GOUWI</name>
<dbReference type="Ensembl" id="ENSGWIT00000037161.1">
    <property type="protein sequence ID" value="ENSGWIP00000034095.1"/>
    <property type="gene ID" value="ENSGWIG00000017618.1"/>
</dbReference>
<comment type="subcellular location">
    <subcellularLocation>
        <location evidence="4">Cytoplasm</location>
    </subcellularLocation>
    <subcellularLocation>
        <location evidence="3">Nucleus</location>
    </subcellularLocation>
</comment>
<keyword evidence="7" id="KW-0963">Cytoplasm</keyword>
<keyword evidence="11" id="KW-0053">Apoptosis</keyword>
<evidence type="ECO:0000256" key="14">
    <source>
        <dbReference type="ARBA" id="ARBA00022763"/>
    </source>
</evidence>
<gene>
    <name evidence="28" type="primary">LOC114459743</name>
    <name evidence="29" type="synonym">LOC114458424</name>
</gene>
<dbReference type="AlphaFoldDB" id="A0A8C5GQX2"/>
<dbReference type="InterPro" id="IPR017441">
    <property type="entry name" value="Protein_kinase_ATP_BS"/>
</dbReference>
<keyword evidence="10" id="KW-0808">Transferase</keyword>
<comment type="catalytic activity">
    <reaction evidence="22">
        <text>L-seryl-[protein] + ATP = O-phospho-L-seryl-[protein] + ADP + H(+)</text>
        <dbReference type="Rhea" id="RHEA:17989"/>
        <dbReference type="Rhea" id="RHEA-COMP:9863"/>
        <dbReference type="Rhea" id="RHEA-COMP:11604"/>
        <dbReference type="ChEBI" id="CHEBI:15378"/>
        <dbReference type="ChEBI" id="CHEBI:29999"/>
        <dbReference type="ChEBI" id="CHEBI:30616"/>
        <dbReference type="ChEBI" id="CHEBI:83421"/>
        <dbReference type="ChEBI" id="CHEBI:456216"/>
        <dbReference type="EC" id="2.7.11.1"/>
    </reaction>
</comment>
<dbReference type="PROSITE" id="PS50011">
    <property type="entry name" value="PROTEIN_KINASE_DOM"/>
    <property type="match status" value="1"/>
</dbReference>
<evidence type="ECO:0000256" key="20">
    <source>
        <dbReference type="ARBA" id="ARBA00023306"/>
    </source>
</evidence>